<name>A0A518E542_9BACT</name>
<dbReference type="EMBL" id="CP036433">
    <property type="protein sequence ID" value="QDU99215.1"/>
    <property type="molecule type" value="Genomic_DNA"/>
</dbReference>
<sequence>MIVKSRNLTIRKRRGVQSLEALLVIPVLVIALMAMMQFTAISSVLQAVEGAADEAAREVAKAEVRGGDFVLDAPAVAEDAVNRVLGVHGLNVLNSNGSGVRVFIEDADNDDGDADGNTSLSIGDSLLTRVAPAMGVAASEVRITILVSLDPAGGNNDPIPNLLNYFGLSFQGKRYAITATALKE</sequence>
<organism evidence="3 4">
    <name type="scientific">Lignipirellula cremea</name>
    <dbReference type="NCBI Taxonomy" id="2528010"/>
    <lineage>
        <taxon>Bacteria</taxon>
        <taxon>Pseudomonadati</taxon>
        <taxon>Planctomycetota</taxon>
        <taxon>Planctomycetia</taxon>
        <taxon>Pirellulales</taxon>
        <taxon>Pirellulaceae</taxon>
        <taxon>Lignipirellula</taxon>
    </lineage>
</organism>
<accession>A0A518E542</accession>
<dbReference type="AlphaFoldDB" id="A0A518E542"/>
<dbReference type="InterPro" id="IPR012495">
    <property type="entry name" value="TadE-like_dom"/>
</dbReference>
<proteinExistence type="predicted"/>
<evidence type="ECO:0000313" key="4">
    <source>
        <dbReference type="Proteomes" id="UP000317648"/>
    </source>
</evidence>
<dbReference type="RefSeq" id="WP_145059068.1">
    <property type="nucleotide sequence ID" value="NZ_CP036433.1"/>
</dbReference>
<dbReference type="OrthoDB" id="290017at2"/>
<dbReference type="Pfam" id="PF07811">
    <property type="entry name" value="TadE"/>
    <property type="match status" value="1"/>
</dbReference>
<keyword evidence="1" id="KW-0812">Transmembrane</keyword>
<feature type="domain" description="TadE-like" evidence="2">
    <location>
        <begin position="15"/>
        <end position="57"/>
    </location>
</feature>
<feature type="transmembrane region" description="Helical" evidence="1">
    <location>
        <begin position="21"/>
        <end position="40"/>
    </location>
</feature>
<keyword evidence="1" id="KW-0472">Membrane</keyword>
<evidence type="ECO:0000259" key="2">
    <source>
        <dbReference type="Pfam" id="PF07811"/>
    </source>
</evidence>
<protein>
    <recommendedName>
        <fullName evidence="2">TadE-like domain-containing protein</fullName>
    </recommendedName>
</protein>
<gene>
    <name evidence="3" type="ORF">Pla8534_71280</name>
</gene>
<dbReference type="Proteomes" id="UP000317648">
    <property type="component" value="Chromosome"/>
</dbReference>
<reference evidence="3 4" key="1">
    <citation type="submission" date="2019-02" db="EMBL/GenBank/DDBJ databases">
        <title>Deep-cultivation of Planctomycetes and their phenomic and genomic characterization uncovers novel biology.</title>
        <authorList>
            <person name="Wiegand S."/>
            <person name="Jogler M."/>
            <person name="Boedeker C."/>
            <person name="Pinto D."/>
            <person name="Vollmers J."/>
            <person name="Rivas-Marin E."/>
            <person name="Kohn T."/>
            <person name="Peeters S.H."/>
            <person name="Heuer A."/>
            <person name="Rast P."/>
            <person name="Oberbeckmann S."/>
            <person name="Bunk B."/>
            <person name="Jeske O."/>
            <person name="Meyerdierks A."/>
            <person name="Storesund J.E."/>
            <person name="Kallscheuer N."/>
            <person name="Luecker S."/>
            <person name="Lage O.M."/>
            <person name="Pohl T."/>
            <person name="Merkel B.J."/>
            <person name="Hornburger P."/>
            <person name="Mueller R.-W."/>
            <person name="Bruemmer F."/>
            <person name="Labrenz M."/>
            <person name="Spormann A.M."/>
            <person name="Op den Camp H."/>
            <person name="Overmann J."/>
            <person name="Amann R."/>
            <person name="Jetten M.S.M."/>
            <person name="Mascher T."/>
            <person name="Medema M.H."/>
            <person name="Devos D.P."/>
            <person name="Kaster A.-K."/>
            <person name="Ovreas L."/>
            <person name="Rohde M."/>
            <person name="Galperin M.Y."/>
            <person name="Jogler C."/>
        </authorList>
    </citation>
    <scope>NUCLEOTIDE SEQUENCE [LARGE SCALE GENOMIC DNA]</scope>
    <source>
        <strain evidence="3 4">Pla85_3_4</strain>
    </source>
</reference>
<evidence type="ECO:0000313" key="3">
    <source>
        <dbReference type="EMBL" id="QDU99215.1"/>
    </source>
</evidence>
<keyword evidence="4" id="KW-1185">Reference proteome</keyword>
<dbReference type="KEGG" id="lcre:Pla8534_71280"/>
<keyword evidence="1" id="KW-1133">Transmembrane helix</keyword>
<evidence type="ECO:0000256" key="1">
    <source>
        <dbReference type="SAM" id="Phobius"/>
    </source>
</evidence>